<feature type="domain" description="Integrase zinc-binding" evidence="2">
    <location>
        <begin position="61"/>
        <end position="120"/>
    </location>
</feature>
<dbReference type="InterPro" id="IPR041588">
    <property type="entry name" value="Integrase_H2C2"/>
</dbReference>
<dbReference type="InterPro" id="IPR036397">
    <property type="entry name" value="RNaseH_sf"/>
</dbReference>
<dbReference type="Gene3D" id="1.10.340.70">
    <property type="match status" value="1"/>
</dbReference>
<dbReference type="Proteomes" id="UP001529510">
    <property type="component" value="Unassembled WGS sequence"/>
</dbReference>
<dbReference type="InterPro" id="IPR012337">
    <property type="entry name" value="RNaseH-like_sf"/>
</dbReference>
<comment type="caution">
    <text evidence="3">The sequence shown here is derived from an EMBL/GenBank/DDBJ whole genome shotgun (WGS) entry which is preliminary data.</text>
</comment>
<dbReference type="PANTHER" id="PTHR37984:SF15">
    <property type="entry name" value="INTEGRASE CATALYTIC DOMAIN-CONTAINING PROTEIN"/>
    <property type="match status" value="1"/>
</dbReference>
<protein>
    <recommendedName>
        <fullName evidence="1">Gypsy retrotransposon integrase-like protein 1</fullName>
    </recommendedName>
</protein>
<sequence length="224" mass="24990">NAKADSLSHLSKGTNHTNAGENIIPKGLLIAPVQWDILTEIDLANTEHPPPPECPPQLAYVPEHHRRQLLHHVHSNPSSGHSGISANLHLLSNGFWWPTMSKDTQIFIRDCTTCNMSKPSHQLPASLLQPLPIPQRPWSHTAMDFVTDLPNSQGNTTILTVIDRFSKSCRLIPLPKPSVLETAETLRNYVFRFYGLTEDIWSAFFILLNVNVSLTSGYHPQSNG</sequence>
<gene>
    <name evidence="3" type="ORF">M9458_047061</name>
</gene>
<reference evidence="3 4" key="1">
    <citation type="submission" date="2024-05" db="EMBL/GenBank/DDBJ databases">
        <title>Genome sequencing and assembly of Indian major carp, Cirrhinus mrigala (Hamilton, 1822).</title>
        <authorList>
            <person name="Mohindra V."/>
            <person name="Chowdhury L.M."/>
            <person name="Lal K."/>
            <person name="Jena J.K."/>
        </authorList>
    </citation>
    <scope>NUCLEOTIDE SEQUENCE [LARGE SCALE GENOMIC DNA]</scope>
    <source>
        <strain evidence="3">CM1030</strain>
        <tissue evidence="3">Blood</tissue>
    </source>
</reference>
<dbReference type="Pfam" id="PF17921">
    <property type="entry name" value="Integrase_H2C2"/>
    <property type="match status" value="1"/>
</dbReference>
<keyword evidence="4" id="KW-1185">Reference proteome</keyword>
<dbReference type="AlphaFoldDB" id="A0ABD0NCB5"/>
<name>A0ABD0NCB5_CIRMR</name>
<dbReference type="InterPro" id="IPR050951">
    <property type="entry name" value="Retrovirus_Pol_polyprotein"/>
</dbReference>
<dbReference type="Gene3D" id="3.30.420.10">
    <property type="entry name" value="Ribonuclease H-like superfamily/Ribonuclease H"/>
    <property type="match status" value="1"/>
</dbReference>
<dbReference type="EMBL" id="JAMKFB020000023">
    <property type="protein sequence ID" value="KAL0158985.1"/>
    <property type="molecule type" value="Genomic_DNA"/>
</dbReference>
<proteinExistence type="predicted"/>
<dbReference type="PANTHER" id="PTHR37984">
    <property type="entry name" value="PROTEIN CBG26694"/>
    <property type="match status" value="1"/>
</dbReference>
<evidence type="ECO:0000256" key="1">
    <source>
        <dbReference type="ARBA" id="ARBA00039658"/>
    </source>
</evidence>
<organism evidence="3 4">
    <name type="scientific">Cirrhinus mrigala</name>
    <name type="common">Mrigala</name>
    <dbReference type="NCBI Taxonomy" id="683832"/>
    <lineage>
        <taxon>Eukaryota</taxon>
        <taxon>Metazoa</taxon>
        <taxon>Chordata</taxon>
        <taxon>Craniata</taxon>
        <taxon>Vertebrata</taxon>
        <taxon>Euteleostomi</taxon>
        <taxon>Actinopterygii</taxon>
        <taxon>Neopterygii</taxon>
        <taxon>Teleostei</taxon>
        <taxon>Ostariophysi</taxon>
        <taxon>Cypriniformes</taxon>
        <taxon>Cyprinidae</taxon>
        <taxon>Labeoninae</taxon>
        <taxon>Labeonini</taxon>
        <taxon>Cirrhinus</taxon>
    </lineage>
</organism>
<evidence type="ECO:0000313" key="4">
    <source>
        <dbReference type="Proteomes" id="UP001529510"/>
    </source>
</evidence>
<feature type="non-terminal residue" evidence="3">
    <location>
        <position position="1"/>
    </location>
</feature>
<accession>A0ABD0NCB5</accession>
<evidence type="ECO:0000259" key="2">
    <source>
        <dbReference type="Pfam" id="PF17921"/>
    </source>
</evidence>
<dbReference type="SUPFAM" id="SSF53098">
    <property type="entry name" value="Ribonuclease H-like"/>
    <property type="match status" value="1"/>
</dbReference>
<evidence type="ECO:0000313" key="3">
    <source>
        <dbReference type="EMBL" id="KAL0158985.1"/>
    </source>
</evidence>